<evidence type="ECO:0000313" key="2">
    <source>
        <dbReference type="Proteomes" id="UP001500326"/>
    </source>
</evidence>
<dbReference type="Proteomes" id="UP001500326">
    <property type="component" value="Unassembled WGS sequence"/>
</dbReference>
<reference evidence="1 2" key="1">
    <citation type="journal article" date="2019" name="Int. J. Syst. Evol. Microbiol.">
        <title>The Global Catalogue of Microorganisms (GCM) 10K type strain sequencing project: providing services to taxonomists for standard genome sequencing and annotation.</title>
        <authorList>
            <consortium name="The Broad Institute Genomics Platform"/>
            <consortium name="The Broad Institute Genome Sequencing Center for Infectious Disease"/>
            <person name="Wu L."/>
            <person name="Ma J."/>
        </authorList>
    </citation>
    <scope>NUCLEOTIDE SEQUENCE [LARGE SCALE GENOMIC DNA]</scope>
    <source>
        <strain evidence="1 2">JCM 14902</strain>
    </source>
</reference>
<accession>A0ABN2SAU3</accession>
<evidence type="ECO:0000313" key="1">
    <source>
        <dbReference type="EMBL" id="GAA1983363.1"/>
    </source>
</evidence>
<dbReference type="EMBL" id="BAAAOH010000001">
    <property type="protein sequence ID" value="GAA1983363.1"/>
    <property type="molecule type" value="Genomic_DNA"/>
</dbReference>
<gene>
    <name evidence="1" type="ORF">GCM10009777_16510</name>
</gene>
<comment type="caution">
    <text evidence="1">The sequence shown here is derived from an EMBL/GenBank/DDBJ whole genome shotgun (WGS) entry which is preliminary data.</text>
</comment>
<dbReference type="RefSeq" id="WP_344060319.1">
    <property type="nucleotide sequence ID" value="NZ_BAAAOH010000001.1"/>
</dbReference>
<sequence>MQNLVRPSGKRVLVPPGIELRPTIVAAIPTPLGGLGPEDDEGLARANFRLEYSVAKRRYEVAAFGIDRRSTPIEITGAFWRTVRVHSIVRPAIELALPSWTWPISALRMPRVSDVPVGAPRFEAQPEDGLLLAATAYRIAEISNENPALAVAETLGLKQRTATNWVQRARAAGYMTTSGNESAARRIAAEIERTNPITLPSEKELARRIVWSAEQLEFERAGVFYGND</sequence>
<evidence type="ECO:0008006" key="3">
    <source>
        <dbReference type="Google" id="ProtNLM"/>
    </source>
</evidence>
<keyword evidence="2" id="KW-1185">Reference proteome</keyword>
<organism evidence="1 2">
    <name type="scientific">Microbacterium pumilum</name>
    <dbReference type="NCBI Taxonomy" id="344165"/>
    <lineage>
        <taxon>Bacteria</taxon>
        <taxon>Bacillati</taxon>
        <taxon>Actinomycetota</taxon>
        <taxon>Actinomycetes</taxon>
        <taxon>Micrococcales</taxon>
        <taxon>Microbacteriaceae</taxon>
        <taxon>Microbacterium</taxon>
    </lineage>
</organism>
<proteinExistence type="predicted"/>
<protein>
    <recommendedName>
        <fullName evidence="3">Transposase</fullName>
    </recommendedName>
</protein>
<name>A0ABN2SAU3_9MICO</name>